<keyword evidence="3" id="KW-1185">Reference proteome</keyword>
<proteinExistence type="predicted"/>
<dbReference type="AlphaFoldDB" id="A0A4S8MTD3"/>
<evidence type="ECO:0000313" key="2">
    <source>
        <dbReference type="EMBL" id="THV06295.1"/>
    </source>
</evidence>
<protein>
    <submittedName>
        <fullName evidence="2">Uncharacterized protein</fullName>
    </submittedName>
</protein>
<gene>
    <name evidence="2" type="ORF">K435DRAFT_940690</name>
</gene>
<dbReference type="Proteomes" id="UP000297245">
    <property type="component" value="Unassembled WGS sequence"/>
</dbReference>
<dbReference type="EMBL" id="ML179043">
    <property type="protein sequence ID" value="THV06295.1"/>
    <property type="molecule type" value="Genomic_DNA"/>
</dbReference>
<feature type="compositionally biased region" description="Polar residues" evidence="1">
    <location>
        <begin position="12"/>
        <end position="39"/>
    </location>
</feature>
<reference evidence="2 3" key="1">
    <citation type="journal article" date="2019" name="Nat. Ecol. Evol.">
        <title>Megaphylogeny resolves global patterns of mushroom evolution.</title>
        <authorList>
            <person name="Varga T."/>
            <person name="Krizsan K."/>
            <person name="Foldi C."/>
            <person name="Dima B."/>
            <person name="Sanchez-Garcia M."/>
            <person name="Sanchez-Ramirez S."/>
            <person name="Szollosi G.J."/>
            <person name="Szarkandi J.G."/>
            <person name="Papp V."/>
            <person name="Albert L."/>
            <person name="Andreopoulos W."/>
            <person name="Angelini C."/>
            <person name="Antonin V."/>
            <person name="Barry K.W."/>
            <person name="Bougher N.L."/>
            <person name="Buchanan P."/>
            <person name="Buyck B."/>
            <person name="Bense V."/>
            <person name="Catcheside P."/>
            <person name="Chovatia M."/>
            <person name="Cooper J."/>
            <person name="Damon W."/>
            <person name="Desjardin D."/>
            <person name="Finy P."/>
            <person name="Geml J."/>
            <person name="Haridas S."/>
            <person name="Hughes K."/>
            <person name="Justo A."/>
            <person name="Karasinski D."/>
            <person name="Kautmanova I."/>
            <person name="Kiss B."/>
            <person name="Kocsube S."/>
            <person name="Kotiranta H."/>
            <person name="LaButti K.M."/>
            <person name="Lechner B.E."/>
            <person name="Liimatainen K."/>
            <person name="Lipzen A."/>
            <person name="Lukacs Z."/>
            <person name="Mihaltcheva S."/>
            <person name="Morgado L.N."/>
            <person name="Niskanen T."/>
            <person name="Noordeloos M.E."/>
            <person name="Ohm R.A."/>
            <person name="Ortiz-Santana B."/>
            <person name="Ovrebo C."/>
            <person name="Racz N."/>
            <person name="Riley R."/>
            <person name="Savchenko A."/>
            <person name="Shiryaev A."/>
            <person name="Soop K."/>
            <person name="Spirin V."/>
            <person name="Szebenyi C."/>
            <person name="Tomsovsky M."/>
            <person name="Tulloss R.E."/>
            <person name="Uehling J."/>
            <person name="Grigoriev I.V."/>
            <person name="Vagvolgyi C."/>
            <person name="Papp T."/>
            <person name="Martin F.M."/>
            <person name="Miettinen O."/>
            <person name="Hibbett D.S."/>
            <person name="Nagy L.G."/>
        </authorList>
    </citation>
    <scope>NUCLEOTIDE SEQUENCE [LARGE SCALE GENOMIC DNA]</scope>
    <source>
        <strain evidence="2 3">CBS 962.96</strain>
    </source>
</reference>
<feature type="region of interest" description="Disordered" evidence="1">
    <location>
        <begin position="1"/>
        <end position="90"/>
    </location>
</feature>
<feature type="non-terminal residue" evidence="2">
    <location>
        <position position="1"/>
    </location>
</feature>
<name>A0A4S8MTD3_DENBC</name>
<evidence type="ECO:0000313" key="3">
    <source>
        <dbReference type="Proteomes" id="UP000297245"/>
    </source>
</evidence>
<accession>A0A4S8MTD3</accession>
<sequence>MAVPPPFMSQPLRRNNGQRQAASSSPPQPTNSTETRASVSQRDTRSSPPPSDSRSSARQLSEEEDVCAGSKRVHANSGGQRKRRKRSAPEMANSAVFPLMTIIRYITTNYTFASLSYDGTQTGILKGTYARLSSDQEDTSAGSKHANSVRQKWRSICTRLSGIKYQTVSPCIPISTIKDMSDQGISWHVVTYNILFKRVLGFKNLVENLRSEDMAYTLDNMLNALFFILTL</sequence>
<evidence type="ECO:0000256" key="1">
    <source>
        <dbReference type="SAM" id="MobiDB-lite"/>
    </source>
</evidence>
<organism evidence="2 3">
    <name type="scientific">Dendrothele bispora (strain CBS 962.96)</name>
    <dbReference type="NCBI Taxonomy" id="1314807"/>
    <lineage>
        <taxon>Eukaryota</taxon>
        <taxon>Fungi</taxon>
        <taxon>Dikarya</taxon>
        <taxon>Basidiomycota</taxon>
        <taxon>Agaricomycotina</taxon>
        <taxon>Agaricomycetes</taxon>
        <taxon>Agaricomycetidae</taxon>
        <taxon>Agaricales</taxon>
        <taxon>Agaricales incertae sedis</taxon>
        <taxon>Dendrothele</taxon>
    </lineage>
</organism>